<dbReference type="GO" id="GO:0005739">
    <property type="term" value="C:mitochondrion"/>
    <property type="evidence" value="ECO:0007669"/>
    <property type="project" value="TreeGrafter"/>
</dbReference>
<dbReference type="EMBL" id="KV441567">
    <property type="protein sequence ID" value="OAF98545.1"/>
    <property type="molecule type" value="Genomic_DNA"/>
</dbReference>
<dbReference type="PANTHER" id="PTHR43149:SF1">
    <property type="entry name" value="DELTA(3,5)-DELTA(2,4)-DIENOYL-COA ISOMERASE, MITOCHONDRIAL"/>
    <property type="match status" value="1"/>
</dbReference>
<sequence length="95" mass="10542">MAGSGQPCECRRRPLVWQSHHVLVFLCATFAPATVDSARKANGLRRHILEFQDCITSLEKCEKPVICMLHGISFGLALGMSLSCDVRISLRASWL</sequence>
<organism evidence="3 4">
    <name type="scientific">Paraphaeosphaeria sporulosa</name>
    <dbReference type="NCBI Taxonomy" id="1460663"/>
    <lineage>
        <taxon>Eukaryota</taxon>
        <taxon>Fungi</taxon>
        <taxon>Dikarya</taxon>
        <taxon>Ascomycota</taxon>
        <taxon>Pezizomycotina</taxon>
        <taxon>Dothideomycetes</taxon>
        <taxon>Pleosporomycetidae</taxon>
        <taxon>Pleosporales</taxon>
        <taxon>Massarineae</taxon>
        <taxon>Didymosphaeriaceae</taxon>
        <taxon>Paraphaeosphaeria</taxon>
    </lineage>
</organism>
<dbReference type="GO" id="GO:0051750">
    <property type="term" value="F:delta(3,5)-delta(2,4)-dienoyl-CoA isomerase activity"/>
    <property type="evidence" value="ECO:0007669"/>
    <property type="project" value="TreeGrafter"/>
</dbReference>
<dbReference type="OrthoDB" id="10546125at2759"/>
<proteinExistence type="inferred from homology"/>
<dbReference type="InParanoid" id="A0A177BTQ0"/>
<keyword evidence="2" id="KW-0732">Signal</keyword>
<gene>
    <name evidence="3" type="ORF">CC84DRAFT_1170049</name>
</gene>
<protein>
    <submittedName>
        <fullName evidence="3">Uncharacterized protein</fullName>
    </submittedName>
</protein>
<dbReference type="GeneID" id="28763311"/>
<evidence type="ECO:0000256" key="1">
    <source>
        <dbReference type="ARBA" id="ARBA00005254"/>
    </source>
</evidence>
<comment type="similarity">
    <text evidence="1">Belongs to the enoyl-CoA hydratase/isomerase family.</text>
</comment>
<dbReference type="InterPro" id="IPR045002">
    <property type="entry name" value="Ech1-like"/>
</dbReference>
<dbReference type="InterPro" id="IPR029045">
    <property type="entry name" value="ClpP/crotonase-like_dom_sf"/>
</dbReference>
<dbReference type="Gene3D" id="3.90.226.10">
    <property type="entry name" value="2-enoyl-CoA Hydratase, Chain A, domain 1"/>
    <property type="match status" value="1"/>
</dbReference>
<feature type="chain" id="PRO_5008057400" evidence="2">
    <location>
        <begin position="38"/>
        <end position="95"/>
    </location>
</feature>
<evidence type="ECO:0000313" key="3">
    <source>
        <dbReference type="EMBL" id="OAF98545.1"/>
    </source>
</evidence>
<evidence type="ECO:0000313" key="4">
    <source>
        <dbReference type="Proteomes" id="UP000077069"/>
    </source>
</evidence>
<accession>A0A177BTQ0</accession>
<dbReference type="PANTHER" id="PTHR43149">
    <property type="entry name" value="ENOYL-COA HYDRATASE"/>
    <property type="match status" value="1"/>
</dbReference>
<dbReference type="Proteomes" id="UP000077069">
    <property type="component" value="Unassembled WGS sequence"/>
</dbReference>
<reference evidence="3 4" key="1">
    <citation type="submission" date="2016-05" db="EMBL/GenBank/DDBJ databases">
        <title>Comparative analysis of secretome profiles of manganese(II)-oxidizing ascomycete fungi.</title>
        <authorList>
            <consortium name="DOE Joint Genome Institute"/>
            <person name="Zeiner C.A."/>
            <person name="Purvine S.O."/>
            <person name="Zink E.M."/>
            <person name="Wu S."/>
            <person name="Pasa-Tolic L."/>
            <person name="Chaput D.L."/>
            <person name="Haridas S."/>
            <person name="Grigoriev I.V."/>
            <person name="Santelli C.M."/>
            <person name="Hansel C.M."/>
        </authorList>
    </citation>
    <scope>NUCLEOTIDE SEQUENCE [LARGE SCALE GENOMIC DNA]</scope>
    <source>
        <strain evidence="3 4">AP3s5-JAC2a</strain>
    </source>
</reference>
<dbReference type="AlphaFoldDB" id="A0A177BTQ0"/>
<feature type="signal peptide" evidence="2">
    <location>
        <begin position="1"/>
        <end position="37"/>
    </location>
</feature>
<dbReference type="SUPFAM" id="SSF52096">
    <property type="entry name" value="ClpP/crotonase"/>
    <property type="match status" value="1"/>
</dbReference>
<name>A0A177BTQ0_9PLEO</name>
<keyword evidence="4" id="KW-1185">Reference proteome</keyword>
<dbReference type="STRING" id="1460663.A0A177BTQ0"/>
<evidence type="ECO:0000256" key="2">
    <source>
        <dbReference type="SAM" id="SignalP"/>
    </source>
</evidence>
<dbReference type="RefSeq" id="XP_018028911.1">
    <property type="nucleotide sequence ID" value="XM_018179825.1"/>
</dbReference>